<keyword evidence="2" id="KW-0812">Transmembrane</keyword>
<feature type="transmembrane region" description="Helical" evidence="2">
    <location>
        <begin position="238"/>
        <end position="256"/>
    </location>
</feature>
<feature type="transmembrane region" description="Helical" evidence="2">
    <location>
        <begin position="35"/>
        <end position="55"/>
    </location>
</feature>
<dbReference type="EMBL" id="BIFR01000001">
    <property type="protein sequence ID" value="GCE12573.1"/>
    <property type="molecule type" value="Genomic_DNA"/>
</dbReference>
<dbReference type="Proteomes" id="UP000287352">
    <property type="component" value="Unassembled WGS sequence"/>
</dbReference>
<feature type="transmembrane region" description="Helical" evidence="2">
    <location>
        <begin position="215"/>
        <end position="232"/>
    </location>
</feature>
<evidence type="ECO:0000313" key="3">
    <source>
        <dbReference type="EMBL" id="GCE12573.1"/>
    </source>
</evidence>
<organism evidence="3 4">
    <name type="scientific">Tengunoibacter tsumagoiensis</name>
    <dbReference type="NCBI Taxonomy" id="2014871"/>
    <lineage>
        <taxon>Bacteria</taxon>
        <taxon>Bacillati</taxon>
        <taxon>Chloroflexota</taxon>
        <taxon>Ktedonobacteria</taxon>
        <taxon>Ktedonobacterales</taxon>
        <taxon>Dictyobacteraceae</taxon>
        <taxon>Tengunoibacter</taxon>
    </lineage>
</organism>
<proteinExistence type="predicted"/>
<evidence type="ECO:0000256" key="2">
    <source>
        <dbReference type="SAM" id="Phobius"/>
    </source>
</evidence>
<name>A0A402A0D4_9CHLR</name>
<dbReference type="RefSeq" id="WP_126580181.1">
    <property type="nucleotide sequence ID" value="NZ_BIFR01000001.1"/>
</dbReference>
<feature type="region of interest" description="Disordered" evidence="1">
    <location>
        <begin position="1"/>
        <end position="25"/>
    </location>
</feature>
<feature type="transmembrane region" description="Helical" evidence="2">
    <location>
        <begin position="67"/>
        <end position="83"/>
    </location>
</feature>
<sequence length="264" mass="29317">MRHNLSQSKRIGTAETTSETPEAPSSSQIVIRTPAFIVIFALLFTVGLSLNSILSQGMLNGYYTPDTIHLLFTGLVLLCWLIIGIRTHSWLVRTGTGFGIIWSILALIGFEISAKGFDLTSFPLLYLNIASACALLGASICLSTAHTVPGRWDRWFFWLLPIAGISILAFTIFSGGAEKTLWTNLITELYPLTLCLALAVWWLRPLCWLTQAAPAIFFGAAILTCMFLPALTNREAHFFFTQIVLLSLLLALIRVLQYELHHQD</sequence>
<feature type="transmembrane region" description="Helical" evidence="2">
    <location>
        <begin position="90"/>
        <end position="112"/>
    </location>
</feature>
<reference evidence="4" key="1">
    <citation type="submission" date="2018-12" db="EMBL/GenBank/DDBJ databases">
        <title>Tengunoibacter tsumagoiensis gen. nov., sp. nov., Dictyobacter kobayashii sp. nov., D. alpinus sp. nov., and D. joshuensis sp. nov. and description of Dictyobacteraceae fam. nov. within the order Ktedonobacterales isolated from Tengu-no-mugimeshi.</title>
        <authorList>
            <person name="Wang C.M."/>
            <person name="Zheng Y."/>
            <person name="Sakai Y."/>
            <person name="Toyoda A."/>
            <person name="Minakuchi Y."/>
            <person name="Abe K."/>
            <person name="Yokota A."/>
            <person name="Yabe S."/>
        </authorList>
    </citation>
    <scope>NUCLEOTIDE SEQUENCE [LARGE SCALE GENOMIC DNA]</scope>
    <source>
        <strain evidence="4">Uno3</strain>
    </source>
</reference>
<accession>A0A402A0D4</accession>
<feature type="compositionally biased region" description="Low complexity" evidence="1">
    <location>
        <begin position="13"/>
        <end position="25"/>
    </location>
</feature>
<evidence type="ECO:0000256" key="1">
    <source>
        <dbReference type="SAM" id="MobiDB-lite"/>
    </source>
</evidence>
<feature type="transmembrane region" description="Helical" evidence="2">
    <location>
        <begin position="124"/>
        <end position="143"/>
    </location>
</feature>
<keyword evidence="2" id="KW-1133">Transmembrane helix</keyword>
<comment type="caution">
    <text evidence="3">The sequence shown here is derived from an EMBL/GenBank/DDBJ whole genome shotgun (WGS) entry which is preliminary data.</text>
</comment>
<evidence type="ECO:0000313" key="4">
    <source>
        <dbReference type="Proteomes" id="UP000287352"/>
    </source>
</evidence>
<protein>
    <submittedName>
        <fullName evidence="3">Uncharacterized protein</fullName>
    </submittedName>
</protein>
<feature type="compositionally biased region" description="Polar residues" evidence="1">
    <location>
        <begin position="1"/>
        <end position="10"/>
    </location>
</feature>
<feature type="transmembrane region" description="Helical" evidence="2">
    <location>
        <begin position="155"/>
        <end position="175"/>
    </location>
</feature>
<dbReference type="AlphaFoldDB" id="A0A402A0D4"/>
<feature type="transmembrane region" description="Helical" evidence="2">
    <location>
        <begin position="181"/>
        <end position="203"/>
    </location>
</feature>
<keyword evidence="4" id="KW-1185">Reference proteome</keyword>
<keyword evidence="2" id="KW-0472">Membrane</keyword>
<dbReference type="OrthoDB" id="159723at2"/>
<gene>
    <name evidence="3" type="ORF">KTT_24320</name>
</gene>